<dbReference type="PANTHER" id="PTHR10642">
    <property type="entry name" value="RIBONUCLEASE H1"/>
    <property type="match status" value="1"/>
</dbReference>
<feature type="region of interest" description="Disordered" evidence="10">
    <location>
        <begin position="156"/>
        <end position="178"/>
    </location>
</feature>
<evidence type="ECO:0000256" key="3">
    <source>
        <dbReference type="ARBA" id="ARBA00005300"/>
    </source>
</evidence>
<comment type="function">
    <text evidence="9">Endonuclease that specifically degrades the RNA of RNA-DNA hybrids.</text>
</comment>
<dbReference type="InterPro" id="IPR037056">
    <property type="entry name" value="RNase_H1_N_sf"/>
</dbReference>
<dbReference type="SUPFAM" id="SSF55658">
    <property type="entry name" value="L9 N-domain-like"/>
    <property type="match status" value="1"/>
</dbReference>
<keyword evidence="8 9" id="KW-0460">Magnesium</keyword>
<dbReference type="Pfam" id="PF01693">
    <property type="entry name" value="Cauli_VI"/>
    <property type="match status" value="1"/>
</dbReference>
<evidence type="ECO:0000313" key="13">
    <source>
        <dbReference type="RefSeq" id="XP_005099284.1"/>
    </source>
</evidence>
<dbReference type="RefSeq" id="XP_005099284.1">
    <property type="nucleotide sequence ID" value="XM_005099227.3"/>
</dbReference>
<dbReference type="PROSITE" id="PS50879">
    <property type="entry name" value="RNASE_H_1"/>
    <property type="match status" value="1"/>
</dbReference>
<dbReference type="InterPro" id="IPR036397">
    <property type="entry name" value="RNaseH_sf"/>
</dbReference>
<evidence type="ECO:0000256" key="6">
    <source>
        <dbReference type="ARBA" id="ARBA00022759"/>
    </source>
</evidence>
<gene>
    <name evidence="13" type="primary">LOC101863901</name>
</gene>
<keyword evidence="6 9" id="KW-0255">Endonuclease</keyword>
<dbReference type="InterPro" id="IPR050092">
    <property type="entry name" value="RNase_H"/>
</dbReference>
<dbReference type="GeneID" id="101863901"/>
<evidence type="ECO:0000256" key="4">
    <source>
        <dbReference type="ARBA" id="ARBA00022722"/>
    </source>
</evidence>
<dbReference type="InterPro" id="IPR012337">
    <property type="entry name" value="RNaseH-like_sf"/>
</dbReference>
<keyword evidence="12" id="KW-1185">Reference proteome</keyword>
<comment type="cofactor">
    <cofactor evidence="2 9">
        <name>Mg(2+)</name>
        <dbReference type="ChEBI" id="CHEBI:18420"/>
    </cofactor>
</comment>
<dbReference type="Gene3D" id="3.40.970.10">
    <property type="entry name" value="Ribonuclease H1, N-terminal domain"/>
    <property type="match status" value="1"/>
</dbReference>
<comment type="catalytic activity">
    <reaction evidence="1 9">
        <text>Endonucleolytic cleavage to 5'-phosphomonoester.</text>
        <dbReference type="EC" id="3.1.26.4"/>
    </reaction>
</comment>
<dbReference type="PANTHER" id="PTHR10642:SF26">
    <property type="entry name" value="RIBONUCLEASE H1"/>
    <property type="match status" value="1"/>
</dbReference>
<dbReference type="InterPro" id="IPR009027">
    <property type="entry name" value="Ribosomal_bL9/RNase_H1_N"/>
</dbReference>
<dbReference type="Gene3D" id="3.30.420.10">
    <property type="entry name" value="Ribonuclease H-like superfamily/Ribonuclease H"/>
    <property type="match status" value="1"/>
</dbReference>
<evidence type="ECO:0000259" key="11">
    <source>
        <dbReference type="PROSITE" id="PS50879"/>
    </source>
</evidence>
<evidence type="ECO:0000256" key="9">
    <source>
        <dbReference type="PIRNR" id="PIRNR036852"/>
    </source>
</evidence>
<name>A0ABM0JQP3_APLCA</name>
<dbReference type="InterPro" id="IPR017067">
    <property type="entry name" value="RNase_H1_euk"/>
</dbReference>
<keyword evidence="7 9" id="KW-0378">Hydrolase</keyword>
<feature type="domain" description="RNase H type-1" evidence="11">
    <location>
        <begin position="187"/>
        <end position="333"/>
    </location>
</feature>
<protein>
    <recommendedName>
        <fullName evidence="9">Ribonuclease H1</fullName>
        <shortName evidence="9">RNase H1</shortName>
        <ecNumber evidence="9">3.1.26.4</ecNumber>
    </recommendedName>
</protein>
<dbReference type="SUPFAM" id="SSF53098">
    <property type="entry name" value="Ribonuclease H-like"/>
    <property type="match status" value="1"/>
</dbReference>
<dbReference type="Proteomes" id="UP000694888">
    <property type="component" value="Unplaced"/>
</dbReference>
<comment type="similarity">
    <text evidence="3 9">Belongs to the RNase H family.</text>
</comment>
<keyword evidence="5 9" id="KW-0479">Metal-binding</keyword>
<organism evidence="12 13">
    <name type="scientific">Aplysia californica</name>
    <name type="common">California sea hare</name>
    <dbReference type="NCBI Taxonomy" id="6500"/>
    <lineage>
        <taxon>Eukaryota</taxon>
        <taxon>Metazoa</taxon>
        <taxon>Spiralia</taxon>
        <taxon>Lophotrochozoa</taxon>
        <taxon>Mollusca</taxon>
        <taxon>Gastropoda</taxon>
        <taxon>Heterobranchia</taxon>
        <taxon>Euthyneura</taxon>
        <taxon>Tectipleura</taxon>
        <taxon>Aplysiida</taxon>
        <taxon>Aplysioidea</taxon>
        <taxon>Aplysiidae</taxon>
        <taxon>Aplysia</taxon>
    </lineage>
</organism>
<accession>A0ABM0JQP3</accession>
<evidence type="ECO:0000313" key="12">
    <source>
        <dbReference type="Proteomes" id="UP000694888"/>
    </source>
</evidence>
<evidence type="ECO:0000256" key="2">
    <source>
        <dbReference type="ARBA" id="ARBA00001946"/>
    </source>
</evidence>
<evidence type="ECO:0000256" key="5">
    <source>
        <dbReference type="ARBA" id="ARBA00022723"/>
    </source>
</evidence>
<evidence type="ECO:0000256" key="1">
    <source>
        <dbReference type="ARBA" id="ARBA00000077"/>
    </source>
</evidence>
<reference evidence="13" key="1">
    <citation type="submission" date="2025-08" db="UniProtKB">
        <authorList>
            <consortium name="RefSeq"/>
        </authorList>
    </citation>
    <scope>IDENTIFICATION</scope>
</reference>
<evidence type="ECO:0000256" key="8">
    <source>
        <dbReference type="ARBA" id="ARBA00022842"/>
    </source>
</evidence>
<evidence type="ECO:0000256" key="7">
    <source>
        <dbReference type="ARBA" id="ARBA00022801"/>
    </source>
</evidence>
<dbReference type="EC" id="3.1.26.4" evidence="9"/>
<dbReference type="InterPro" id="IPR002156">
    <property type="entry name" value="RNaseH_domain"/>
</dbReference>
<dbReference type="PIRSF" id="PIRSF036852">
    <property type="entry name" value="Ribonuclease_H1_euk"/>
    <property type="match status" value="1"/>
</dbReference>
<dbReference type="Pfam" id="PF00075">
    <property type="entry name" value="RNase_H"/>
    <property type="match status" value="1"/>
</dbReference>
<dbReference type="CDD" id="cd09280">
    <property type="entry name" value="RNase_HI_eukaryote_like"/>
    <property type="match status" value="1"/>
</dbReference>
<keyword evidence="4 9" id="KW-0540">Nuclease</keyword>
<dbReference type="InterPro" id="IPR011320">
    <property type="entry name" value="RNase_H1_N"/>
</dbReference>
<sequence>MQRFLHAVLSRSIRSTCVMPKETSWYYAVKRGRKPGVYHSWPECHEQVKGFSNPVFKKFSSSEDALEFVHNSKGFTPCTSSGPPVTVGQLRPAISTTMTRQDSSSSQDQDLQEIKRTLQIVQGKLESVVSELAQLSSTVNQIESVVFHAPGSKRAFHTSASSNMGQQQKRPKFDTSEENFTGKPFPDADATHVYTDGGCFHNGQNGAKAGIGVFWKTGDPDNISERLTGRPTNNRAEIHAAIRAVQSAKKKGIENLILHTDSQFLINGITKWIKGWKKNGWALTTGKPVINREDFEELDEELKGINVKWMYVKGHSGHPGNEAVDALAKKGVRKPLPDADSQQDTIM</sequence>
<proteinExistence type="inferred from homology"/>
<evidence type="ECO:0000256" key="10">
    <source>
        <dbReference type="SAM" id="MobiDB-lite"/>
    </source>
</evidence>
<feature type="compositionally biased region" description="Polar residues" evidence="10">
    <location>
        <begin position="158"/>
        <end position="168"/>
    </location>
</feature>